<feature type="domain" description="UBA" evidence="2">
    <location>
        <begin position="259"/>
        <end position="299"/>
    </location>
</feature>
<feature type="region of interest" description="Disordered" evidence="1">
    <location>
        <begin position="167"/>
        <end position="204"/>
    </location>
</feature>
<evidence type="ECO:0000256" key="1">
    <source>
        <dbReference type="SAM" id="MobiDB-lite"/>
    </source>
</evidence>
<organism evidence="3 4">
    <name type="scientific">Anaeramoeba flamelloides</name>
    <dbReference type="NCBI Taxonomy" id="1746091"/>
    <lineage>
        <taxon>Eukaryota</taxon>
        <taxon>Metamonada</taxon>
        <taxon>Anaeramoebidae</taxon>
        <taxon>Anaeramoeba</taxon>
    </lineage>
</organism>
<dbReference type="Gene3D" id="1.10.8.10">
    <property type="entry name" value="DNA helicase RuvA subunit, C-terminal domain"/>
    <property type="match status" value="1"/>
</dbReference>
<dbReference type="Proteomes" id="UP001146793">
    <property type="component" value="Unassembled WGS sequence"/>
</dbReference>
<protein>
    <recommendedName>
        <fullName evidence="2">UBA domain-containing protein</fullName>
    </recommendedName>
</protein>
<evidence type="ECO:0000313" key="4">
    <source>
        <dbReference type="Proteomes" id="UP001146793"/>
    </source>
</evidence>
<dbReference type="AlphaFoldDB" id="A0AAV7Y425"/>
<dbReference type="InterPro" id="IPR015940">
    <property type="entry name" value="UBA"/>
</dbReference>
<sequence length="300" mass="36025">MSFFIKKQNETKQENSQPLKGKEEELKIEKKEIIEKKEKEIKEKNEKEIEEKKEKEIESEKKPKEYEEKKEKEKEIEEKIEEEKDSIEYQEFVKKFRSKTWFNDFRKMIFRNPDRLSYKIKEMHFSDDQELRGFAKQLLSSPKMFAKFFVEIYQEQELINFEENQKRKIQDERRRRENEKKRRLENIKNKPKNGYEKKTYGQPKSYYSPKSSGGGLFGTKNAPRKENTYTPKLNKEKKAYTNSFFTKKDPKVSNSVKPKFDEGVIQTLVEFGVPKERCQDLLVRASGDVAVAANLYYSHL</sequence>
<gene>
    <name evidence="3" type="ORF">M0812_29329</name>
</gene>
<evidence type="ECO:0000259" key="2">
    <source>
        <dbReference type="PROSITE" id="PS50030"/>
    </source>
</evidence>
<name>A0AAV7Y425_9EUKA</name>
<dbReference type="PROSITE" id="PS50030">
    <property type="entry name" value="UBA"/>
    <property type="match status" value="1"/>
</dbReference>
<comment type="caution">
    <text evidence="3">The sequence shown here is derived from an EMBL/GenBank/DDBJ whole genome shotgun (WGS) entry which is preliminary data.</text>
</comment>
<reference evidence="3" key="1">
    <citation type="submission" date="2022-08" db="EMBL/GenBank/DDBJ databases">
        <title>Novel sulphate-reducing endosymbionts in the free-living metamonad Anaeramoeba.</title>
        <authorList>
            <person name="Jerlstrom-Hultqvist J."/>
            <person name="Cepicka I."/>
            <person name="Gallot-Lavallee L."/>
            <person name="Salas-Leiva D."/>
            <person name="Curtis B.A."/>
            <person name="Zahonova K."/>
            <person name="Pipaliya S."/>
            <person name="Dacks J."/>
            <person name="Roger A.J."/>
        </authorList>
    </citation>
    <scope>NUCLEOTIDE SEQUENCE</scope>
    <source>
        <strain evidence="3">Busselton2</strain>
    </source>
</reference>
<dbReference type="EMBL" id="JANTQA010000072">
    <property type="protein sequence ID" value="KAJ3424606.1"/>
    <property type="molecule type" value="Genomic_DNA"/>
</dbReference>
<feature type="region of interest" description="Disordered" evidence="1">
    <location>
        <begin position="44"/>
        <end position="74"/>
    </location>
</feature>
<feature type="compositionally biased region" description="Basic and acidic residues" evidence="1">
    <location>
        <begin position="167"/>
        <end position="199"/>
    </location>
</feature>
<accession>A0AAV7Y425</accession>
<feature type="region of interest" description="Disordered" evidence="1">
    <location>
        <begin position="1"/>
        <end position="24"/>
    </location>
</feature>
<proteinExistence type="predicted"/>
<evidence type="ECO:0000313" key="3">
    <source>
        <dbReference type="EMBL" id="KAJ3424606.1"/>
    </source>
</evidence>